<dbReference type="InterPro" id="IPR029062">
    <property type="entry name" value="Class_I_gatase-like"/>
</dbReference>
<name>A0A9P4NNI2_9PEZI</name>
<feature type="domain" description="DJ-1/PfpI" evidence="1">
    <location>
        <begin position="63"/>
        <end position="196"/>
    </location>
</feature>
<dbReference type="InterPro" id="IPR052158">
    <property type="entry name" value="INH-QAR"/>
</dbReference>
<keyword evidence="2" id="KW-0315">Glutamine amidotransferase</keyword>
<dbReference type="EMBL" id="MU007050">
    <property type="protein sequence ID" value="KAF2429100.1"/>
    <property type="molecule type" value="Genomic_DNA"/>
</dbReference>
<organism evidence="2 3">
    <name type="scientific">Tothia fuscella</name>
    <dbReference type="NCBI Taxonomy" id="1048955"/>
    <lineage>
        <taxon>Eukaryota</taxon>
        <taxon>Fungi</taxon>
        <taxon>Dikarya</taxon>
        <taxon>Ascomycota</taxon>
        <taxon>Pezizomycotina</taxon>
        <taxon>Dothideomycetes</taxon>
        <taxon>Pleosporomycetidae</taxon>
        <taxon>Venturiales</taxon>
        <taxon>Cylindrosympodiaceae</taxon>
        <taxon>Tothia</taxon>
    </lineage>
</organism>
<dbReference type="InterPro" id="IPR002818">
    <property type="entry name" value="DJ-1/PfpI"/>
</dbReference>
<dbReference type="PANTHER" id="PTHR43130">
    <property type="entry name" value="ARAC-FAMILY TRANSCRIPTIONAL REGULATOR"/>
    <property type="match status" value="1"/>
</dbReference>
<reference evidence="2" key="1">
    <citation type="journal article" date="2020" name="Stud. Mycol.">
        <title>101 Dothideomycetes genomes: a test case for predicting lifestyles and emergence of pathogens.</title>
        <authorList>
            <person name="Haridas S."/>
            <person name="Albert R."/>
            <person name="Binder M."/>
            <person name="Bloem J."/>
            <person name="Labutti K."/>
            <person name="Salamov A."/>
            <person name="Andreopoulos B."/>
            <person name="Baker S."/>
            <person name="Barry K."/>
            <person name="Bills G."/>
            <person name="Bluhm B."/>
            <person name="Cannon C."/>
            <person name="Castanera R."/>
            <person name="Culley D."/>
            <person name="Daum C."/>
            <person name="Ezra D."/>
            <person name="Gonzalez J."/>
            <person name="Henrissat B."/>
            <person name="Kuo A."/>
            <person name="Liang C."/>
            <person name="Lipzen A."/>
            <person name="Lutzoni F."/>
            <person name="Magnuson J."/>
            <person name="Mondo S."/>
            <person name="Nolan M."/>
            <person name="Ohm R."/>
            <person name="Pangilinan J."/>
            <person name="Park H.-J."/>
            <person name="Ramirez L."/>
            <person name="Alfaro M."/>
            <person name="Sun H."/>
            <person name="Tritt A."/>
            <person name="Yoshinaga Y."/>
            <person name="Zwiers L.-H."/>
            <person name="Turgeon B."/>
            <person name="Goodwin S."/>
            <person name="Spatafora J."/>
            <person name="Crous P."/>
            <person name="Grigoriev I."/>
        </authorList>
    </citation>
    <scope>NUCLEOTIDE SEQUENCE</scope>
    <source>
        <strain evidence="2">CBS 130266</strain>
    </source>
</reference>
<keyword evidence="3" id="KW-1185">Reference proteome</keyword>
<evidence type="ECO:0000259" key="1">
    <source>
        <dbReference type="Pfam" id="PF01965"/>
    </source>
</evidence>
<evidence type="ECO:0000313" key="3">
    <source>
        <dbReference type="Proteomes" id="UP000800235"/>
    </source>
</evidence>
<protein>
    <submittedName>
        <fullName evidence="2">Class I glutamine amidotransferase-like protein</fullName>
    </submittedName>
</protein>
<accession>A0A9P4NNI2</accession>
<dbReference type="Proteomes" id="UP000800235">
    <property type="component" value="Unassembled WGS sequence"/>
</dbReference>
<gene>
    <name evidence="2" type="ORF">EJ08DRAFT_306792</name>
</gene>
<dbReference type="SUPFAM" id="SSF52317">
    <property type="entry name" value="Class I glutamine amidotransferase-like"/>
    <property type="match status" value="1"/>
</dbReference>
<dbReference type="OrthoDB" id="543156at2759"/>
<dbReference type="Pfam" id="PF01965">
    <property type="entry name" value="DJ-1_PfpI"/>
    <property type="match status" value="1"/>
</dbReference>
<dbReference type="PANTHER" id="PTHR43130:SF7">
    <property type="entry name" value="DJ-1_PFPI DOMAIN-CONTAINING PROTEIN"/>
    <property type="match status" value="1"/>
</dbReference>
<dbReference type="AlphaFoldDB" id="A0A9P4NNI2"/>
<dbReference type="Gene3D" id="3.40.50.880">
    <property type="match status" value="1"/>
</dbReference>
<proteinExistence type="predicted"/>
<comment type="caution">
    <text evidence="2">The sequence shown here is derived from an EMBL/GenBank/DDBJ whole genome shotgun (WGS) entry which is preliminary data.</text>
</comment>
<sequence>MKTIFNLQKPDRAIRVGVILLNATTEILDVAPIDLLGAASKEFTEMWSDELLPPALKKQSIEFEYHWVTESGKDPALLTSGIRMLPTHSFETCPPLDIVLMGAHLPPYSLTKGELSFIRKSYHEATAFLTICGGFVGPLEAGILQGKAATAPRTMLKILRESAPDVHWVEKRWARDGKLWTSGTLLNGIDLMAAFIRDTWGENDTLQNFLLKAGGVTTRDVDYEDVSWKY</sequence>
<evidence type="ECO:0000313" key="2">
    <source>
        <dbReference type="EMBL" id="KAF2429100.1"/>
    </source>
</evidence>